<dbReference type="GeneID" id="84691600"/>
<evidence type="ECO:0000313" key="2">
    <source>
        <dbReference type="Proteomes" id="UP000809137"/>
    </source>
</evidence>
<comment type="caution">
    <text evidence="1">The sequence shown here is derived from an EMBL/GenBank/DDBJ whole genome shotgun (WGS) entry which is preliminary data.</text>
</comment>
<sequence>MESAQQDLLKQTLIVILSLNRDAGLNLNGLVSDVRRETGEGGKYRHICPENAEELCELVENTVKSIG</sequence>
<reference evidence="1 2" key="1">
    <citation type="submission" date="2021-01" db="EMBL/GenBank/DDBJ databases">
        <title>Complete genome sequence of Pantoea eucrina OB49, a heavy metal tolerant bacterium with PGPR potential isolated from wheat in Algeria.</title>
        <authorList>
            <person name="Lekired A."/>
            <person name="Ouzari I.H."/>
        </authorList>
    </citation>
    <scope>NUCLEOTIDE SEQUENCE [LARGE SCALE GENOMIC DNA]</scope>
    <source>
        <strain evidence="1 2">OB49</strain>
    </source>
</reference>
<gene>
    <name evidence="1" type="ORF">JJB79_00010</name>
</gene>
<dbReference type="Proteomes" id="UP000809137">
    <property type="component" value="Unassembled WGS sequence"/>
</dbReference>
<dbReference type="RefSeq" id="WP_144380303.1">
    <property type="nucleotide sequence ID" value="NZ_CP083448.1"/>
</dbReference>
<dbReference type="EMBL" id="JAFCXS010000001">
    <property type="protein sequence ID" value="MBM0745811.1"/>
    <property type="molecule type" value="Genomic_DNA"/>
</dbReference>
<organism evidence="1 2">
    <name type="scientific">Pantoea eucrina</name>
    <dbReference type="NCBI Taxonomy" id="472693"/>
    <lineage>
        <taxon>Bacteria</taxon>
        <taxon>Pseudomonadati</taxon>
        <taxon>Pseudomonadota</taxon>
        <taxon>Gammaproteobacteria</taxon>
        <taxon>Enterobacterales</taxon>
        <taxon>Erwiniaceae</taxon>
        <taxon>Pantoea</taxon>
    </lineage>
</organism>
<protein>
    <submittedName>
        <fullName evidence="1">Uncharacterized protein</fullName>
    </submittedName>
</protein>
<keyword evidence="2" id="KW-1185">Reference proteome</keyword>
<name>A0ABS1Z081_9GAMM</name>
<evidence type="ECO:0000313" key="1">
    <source>
        <dbReference type="EMBL" id="MBM0745811.1"/>
    </source>
</evidence>
<proteinExistence type="predicted"/>
<accession>A0ABS1Z081</accession>